<dbReference type="OrthoDB" id="3936150at2759"/>
<dbReference type="CDD" id="cd17321">
    <property type="entry name" value="MFS_MMR_MDR_like"/>
    <property type="match status" value="1"/>
</dbReference>
<feature type="transmembrane region" description="Helical" evidence="6">
    <location>
        <begin position="436"/>
        <end position="454"/>
    </location>
</feature>
<feature type="transmembrane region" description="Helical" evidence="6">
    <location>
        <begin position="402"/>
        <end position="424"/>
    </location>
</feature>
<feature type="transmembrane region" description="Helical" evidence="6">
    <location>
        <begin position="563"/>
        <end position="581"/>
    </location>
</feature>
<feature type="transmembrane region" description="Helical" evidence="6">
    <location>
        <begin position="344"/>
        <end position="366"/>
    </location>
</feature>
<feature type="transmembrane region" description="Helical" evidence="6">
    <location>
        <begin position="538"/>
        <end position="557"/>
    </location>
</feature>
<gene>
    <name evidence="8" type="ORF">WR25_09909</name>
</gene>
<dbReference type="Gene3D" id="1.20.1250.20">
    <property type="entry name" value="MFS general substrate transporter like domains"/>
    <property type="match status" value="1"/>
</dbReference>
<feature type="transmembrane region" description="Helical" evidence="6">
    <location>
        <begin position="372"/>
        <end position="390"/>
    </location>
</feature>
<feature type="region of interest" description="Disordered" evidence="5">
    <location>
        <begin position="66"/>
        <end position="92"/>
    </location>
</feature>
<proteinExistence type="predicted"/>
<keyword evidence="4 6" id="KW-0472">Membrane</keyword>
<dbReference type="EMBL" id="LIAE01006176">
    <property type="protein sequence ID" value="PAV92490.1"/>
    <property type="molecule type" value="Genomic_DNA"/>
</dbReference>
<keyword evidence="9" id="KW-1185">Reference proteome</keyword>
<dbReference type="GO" id="GO:0022857">
    <property type="term" value="F:transmembrane transporter activity"/>
    <property type="evidence" value="ECO:0007669"/>
    <property type="project" value="InterPro"/>
</dbReference>
<dbReference type="Pfam" id="PF07690">
    <property type="entry name" value="MFS_1"/>
    <property type="match status" value="1"/>
</dbReference>
<feature type="transmembrane region" description="Helical" evidence="6">
    <location>
        <begin position="310"/>
        <end position="332"/>
    </location>
</feature>
<evidence type="ECO:0000259" key="7">
    <source>
        <dbReference type="PROSITE" id="PS50850"/>
    </source>
</evidence>
<feature type="transmembrane region" description="Helical" evidence="6">
    <location>
        <begin position="611"/>
        <end position="629"/>
    </location>
</feature>
<accession>A0A2A2M240</accession>
<dbReference type="Gene3D" id="1.20.1720.10">
    <property type="entry name" value="Multidrug resistance protein D"/>
    <property type="match status" value="1"/>
</dbReference>
<dbReference type="GO" id="GO:0016020">
    <property type="term" value="C:membrane"/>
    <property type="evidence" value="ECO:0007669"/>
    <property type="project" value="UniProtKB-SubCell"/>
</dbReference>
<feature type="region of interest" description="Disordered" evidence="5">
    <location>
        <begin position="761"/>
        <end position="789"/>
    </location>
</feature>
<evidence type="ECO:0000313" key="8">
    <source>
        <dbReference type="EMBL" id="PAV92490.1"/>
    </source>
</evidence>
<organism evidence="8 9">
    <name type="scientific">Diploscapter pachys</name>
    <dbReference type="NCBI Taxonomy" id="2018661"/>
    <lineage>
        <taxon>Eukaryota</taxon>
        <taxon>Metazoa</taxon>
        <taxon>Ecdysozoa</taxon>
        <taxon>Nematoda</taxon>
        <taxon>Chromadorea</taxon>
        <taxon>Rhabditida</taxon>
        <taxon>Rhabditina</taxon>
        <taxon>Rhabditomorpha</taxon>
        <taxon>Rhabditoidea</taxon>
        <taxon>Rhabditidae</taxon>
        <taxon>Diploscapter</taxon>
    </lineage>
</organism>
<keyword evidence="2 6" id="KW-0812">Transmembrane</keyword>
<feature type="transmembrane region" description="Helical" evidence="6">
    <location>
        <begin position="257"/>
        <end position="276"/>
    </location>
</feature>
<evidence type="ECO:0000313" key="9">
    <source>
        <dbReference type="Proteomes" id="UP000218231"/>
    </source>
</evidence>
<feature type="transmembrane region" description="Helical" evidence="6">
    <location>
        <begin position="285"/>
        <end position="304"/>
    </location>
</feature>
<dbReference type="InterPro" id="IPR036259">
    <property type="entry name" value="MFS_trans_sf"/>
</dbReference>
<evidence type="ECO:0000256" key="2">
    <source>
        <dbReference type="ARBA" id="ARBA00022692"/>
    </source>
</evidence>
<evidence type="ECO:0000256" key="3">
    <source>
        <dbReference type="ARBA" id="ARBA00022989"/>
    </source>
</evidence>
<comment type="subcellular location">
    <subcellularLocation>
        <location evidence="1">Membrane</location>
        <topology evidence="1">Multi-pass membrane protein</topology>
    </subcellularLocation>
</comment>
<feature type="transmembrane region" description="Helical" evidence="6">
    <location>
        <begin position="504"/>
        <end position="526"/>
    </location>
</feature>
<dbReference type="SUPFAM" id="SSF103473">
    <property type="entry name" value="MFS general substrate transporter"/>
    <property type="match status" value="1"/>
</dbReference>
<feature type="compositionally biased region" description="Basic and acidic residues" evidence="5">
    <location>
        <begin position="761"/>
        <end position="775"/>
    </location>
</feature>
<dbReference type="PROSITE" id="PS50850">
    <property type="entry name" value="MFS"/>
    <property type="match status" value="1"/>
</dbReference>
<evidence type="ECO:0000256" key="4">
    <source>
        <dbReference type="ARBA" id="ARBA00023136"/>
    </source>
</evidence>
<dbReference type="PRINTS" id="PR01035">
    <property type="entry name" value="TCRTETA"/>
</dbReference>
<feature type="transmembrane region" description="Helical" evidence="6">
    <location>
        <begin position="475"/>
        <end position="498"/>
    </location>
</feature>
<evidence type="ECO:0000256" key="6">
    <source>
        <dbReference type="SAM" id="Phobius"/>
    </source>
</evidence>
<feature type="transmembrane region" description="Helical" evidence="6">
    <location>
        <begin position="218"/>
        <end position="237"/>
    </location>
</feature>
<feature type="domain" description="Major facilitator superfamily (MFS) profile" evidence="7">
    <location>
        <begin position="219"/>
        <end position="658"/>
    </location>
</feature>
<sequence>MMLEGRRGEPSEMLRPEDFTVASIVVTADDDGVERAALETVKQHARIVEQHLNRERRVLRFQARQQARHFRPHHMARDAEPEAATRRGQSGNRPLVRGEELARGLDEDLALRGQPDLARRALDQTQSDPILQTLQLDADGTLRRPQRLGRAGETRVIRHREESPDSIHFKRRHRDHPNSLSLICCAIRLQDAQAPTTVALITMKGLTMGMQTSRGNRVALAAVCLSALMLGLEISSIPAILPTLEHVLPADFRQLQWIMNAYTIAMTTCLMAMGALGDRYGRRRVFLIGIVIFGAASLACGLAPNAPLLIAARFLQGGSGAAMLACQIAVLSHQFREGPERGMAFGWWGIVFGVGLGFGPLVGGLIATVASWEWVFLVHVGLAMVTLVLARSGIVESSDPQAVRIDLAGIATLSLAVFCLVFLITQGQRVDAGNPVGLALAGVGIASLLAFIAVETRTARPMFDFGAFRARAFSGALLGSAGMNFSFWPFVIYLPIYFQAVHGLSNVSAGLALLAYTLPTLVVPPFAERLLLRRGPGVVIPLGLFTIGLGFVVMRVAALSQDASWLAMLPGCILAGIGLGLTNTPVTNTATGALPVERAGMASGMDMSTRMISLAINIALMGFILLEGIRSGLHRIVPEASASALGALAEAVAAGNLGTAVRASVSFSDARAALVDGFGWVMLYATACVWGVFRPFEACGQGSWPPRHNSGAINSGLLHAFHVIETSEDSAAPLRHGVDDHWQGGVTACGHGFDIHPRPIDIGEHPGRQRADAADGRCSAESAGGGEAQPVPSLQIVAAVLVGDRLREIVGHAIEHLRAHHVV</sequence>
<dbReference type="InterPro" id="IPR020846">
    <property type="entry name" value="MFS_dom"/>
</dbReference>
<dbReference type="InterPro" id="IPR011701">
    <property type="entry name" value="MFS"/>
</dbReference>
<dbReference type="Proteomes" id="UP000218231">
    <property type="component" value="Unassembled WGS sequence"/>
</dbReference>
<evidence type="ECO:0000256" key="1">
    <source>
        <dbReference type="ARBA" id="ARBA00004141"/>
    </source>
</evidence>
<keyword evidence="3 6" id="KW-1133">Transmembrane helix</keyword>
<dbReference type="InterPro" id="IPR001958">
    <property type="entry name" value="Tet-R_TetA/multi-R_MdtG-like"/>
</dbReference>
<protein>
    <recommendedName>
        <fullName evidence="7">Major facilitator superfamily (MFS) profile domain-containing protein</fullName>
    </recommendedName>
</protein>
<dbReference type="STRING" id="2018661.A0A2A2M240"/>
<feature type="compositionally biased region" description="Basic and acidic residues" evidence="5">
    <location>
        <begin position="75"/>
        <end position="85"/>
    </location>
</feature>
<reference evidence="8 9" key="1">
    <citation type="journal article" date="2017" name="Curr. Biol.">
        <title>Genome architecture and evolution of a unichromosomal asexual nematode.</title>
        <authorList>
            <person name="Fradin H."/>
            <person name="Zegar C."/>
            <person name="Gutwein M."/>
            <person name="Lucas J."/>
            <person name="Kovtun M."/>
            <person name="Corcoran D."/>
            <person name="Baugh L.R."/>
            <person name="Kiontke K."/>
            <person name="Gunsalus K."/>
            <person name="Fitch D.H."/>
            <person name="Piano F."/>
        </authorList>
    </citation>
    <scope>NUCLEOTIDE SEQUENCE [LARGE SCALE GENOMIC DNA]</scope>
    <source>
        <strain evidence="8">PF1309</strain>
    </source>
</reference>
<comment type="caution">
    <text evidence="8">The sequence shown here is derived from an EMBL/GenBank/DDBJ whole genome shotgun (WGS) entry which is preliminary data.</text>
</comment>
<dbReference type="AlphaFoldDB" id="A0A2A2M240"/>
<dbReference type="PANTHER" id="PTHR42718">
    <property type="entry name" value="MAJOR FACILITATOR SUPERFAMILY MULTIDRUG TRANSPORTER MFSC"/>
    <property type="match status" value="1"/>
</dbReference>
<name>A0A2A2M240_9BILA</name>
<evidence type="ECO:0000256" key="5">
    <source>
        <dbReference type="SAM" id="MobiDB-lite"/>
    </source>
</evidence>
<dbReference type="PANTHER" id="PTHR42718:SF49">
    <property type="entry name" value="EXPORT PROTEIN"/>
    <property type="match status" value="1"/>
</dbReference>